<evidence type="ECO:0000259" key="2">
    <source>
        <dbReference type="Pfam" id="PF01557"/>
    </source>
</evidence>
<proteinExistence type="predicted"/>
<dbReference type="RefSeq" id="WP_377212664.1">
    <property type="nucleotide sequence ID" value="NZ_JBHTJV010000009.1"/>
</dbReference>
<dbReference type="Pfam" id="PF01557">
    <property type="entry name" value="FAA_hydrolase"/>
    <property type="match status" value="1"/>
</dbReference>
<feature type="domain" description="Fumarylacetoacetase-like C-terminal" evidence="2">
    <location>
        <begin position="27"/>
        <end position="226"/>
    </location>
</feature>
<organism evidence="3 4">
    <name type="scientific">Pseudahrensia aquimaris</name>
    <dbReference type="NCBI Taxonomy" id="744461"/>
    <lineage>
        <taxon>Bacteria</taxon>
        <taxon>Pseudomonadati</taxon>
        <taxon>Pseudomonadota</taxon>
        <taxon>Alphaproteobacteria</taxon>
        <taxon>Hyphomicrobiales</taxon>
        <taxon>Ahrensiaceae</taxon>
        <taxon>Pseudahrensia</taxon>
    </lineage>
</organism>
<gene>
    <name evidence="3" type="ORF">ACFQ14_10390</name>
</gene>
<keyword evidence="4" id="KW-1185">Reference proteome</keyword>
<evidence type="ECO:0000256" key="1">
    <source>
        <dbReference type="ARBA" id="ARBA00022723"/>
    </source>
</evidence>
<dbReference type="Proteomes" id="UP001597101">
    <property type="component" value="Unassembled WGS sequence"/>
</dbReference>
<dbReference type="GO" id="GO:0016787">
    <property type="term" value="F:hydrolase activity"/>
    <property type="evidence" value="ECO:0007669"/>
    <property type="project" value="UniProtKB-KW"/>
</dbReference>
<dbReference type="EMBL" id="JBHTJV010000009">
    <property type="protein sequence ID" value="MFD0916816.1"/>
    <property type="molecule type" value="Genomic_DNA"/>
</dbReference>
<keyword evidence="1" id="KW-0479">Metal-binding</keyword>
<evidence type="ECO:0000313" key="4">
    <source>
        <dbReference type="Proteomes" id="UP001597101"/>
    </source>
</evidence>
<dbReference type="SUPFAM" id="SSF56529">
    <property type="entry name" value="FAH"/>
    <property type="match status" value="1"/>
</dbReference>
<keyword evidence="3" id="KW-0378">Hydrolase</keyword>
<dbReference type="PANTHER" id="PTHR11820">
    <property type="entry name" value="ACYLPYRUVASE"/>
    <property type="match status" value="1"/>
</dbReference>
<comment type="caution">
    <text evidence="3">The sequence shown here is derived from an EMBL/GenBank/DDBJ whole genome shotgun (WGS) entry which is preliminary data.</text>
</comment>
<dbReference type="Gene3D" id="3.90.850.10">
    <property type="entry name" value="Fumarylacetoacetase-like, C-terminal domain"/>
    <property type="match status" value="1"/>
</dbReference>
<dbReference type="InterPro" id="IPR036663">
    <property type="entry name" value="Fumarylacetoacetase_C_sf"/>
</dbReference>
<evidence type="ECO:0000313" key="3">
    <source>
        <dbReference type="EMBL" id="MFD0916816.1"/>
    </source>
</evidence>
<protein>
    <submittedName>
        <fullName evidence="3">Fumarylacetoacetate hydrolase family protein</fullName>
    </submittedName>
</protein>
<accession>A0ABW3FED3</accession>
<dbReference type="PANTHER" id="PTHR11820:SF90">
    <property type="entry name" value="FLUTATHIONE S-TRANSFERASE"/>
    <property type="match status" value="1"/>
</dbReference>
<reference evidence="4" key="1">
    <citation type="journal article" date="2019" name="Int. J. Syst. Evol. Microbiol.">
        <title>The Global Catalogue of Microorganisms (GCM) 10K type strain sequencing project: providing services to taxonomists for standard genome sequencing and annotation.</title>
        <authorList>
            <consortium name="The Broad Institute Genomics Platform"/>
            <consortium name="The Broad Institute Genome Sequencing Center for Infectious Disease"/>
            <person name="Wu L."/>
            <person name="Ma J."/>
        </authorList>
    </citation>
    <scope>NUCLEOTIDE SEQUENCE [LARGE SCALE GENOMIC DNA]</scope>
    <source>
        <strain evidence="4">CCUG 60023</strain>
    </source>
</reference>
<name>A0ABW3FED3_9HYPH</name>
<dbReference type="InterPro" id="IPR011234">
    <property type="entry name" value="Fumarylacetoacetase-like_C"/>
</dbReference>
<sequence length="232" mass="25186">MSFIFSPPETVSLPISGSGDRFPIRRVFCVGRNYEDHVVEMGGVPGREPPFFFGKPADAVHQNDEIAYPSHCEDFHHEMELVIAIGEGGTDIPLEKANDHIFGYAAGVDLTRRDYQAWAKKAGRPWTMAKGFDHSAPISAIKPSSKIGHPERGRMHLTVNGETKQDGDLGQQIWKVPEIVSNLSEWIELKAGDLIMTGTPAGVGPLVAGDRVEGSIENIGELAFTITPGPSA</sequence>